<accession>A0A3D8GUX0</accession>
<comment type="caution">
    <text evidence="10">The sequence shown here is derived from an EMBL/GenBank/DDBJ whole genome shotgun (WGS) entry which is preliminary data.</text>
</comment>
<name>A0A3D8GUX0_9BACI</name>
<organism evidence="10 11">
    <name type="scientific">Neobacillus piezotolerans</name>
    <dbReference type="NCBI Taxonomy" id="2259171"/>
    <lineage>
        <taxon>Bacteria</taxon>
        <taxon>Bacillati</taxon>
        <taxon>Bacillota</taxon>
        <taxon>Bacilli</taxon>
        <taxon>Bacillales</taxon>
        <taxon>Bacillaceae</taxon>
        <taxon>Neobacillus</taxon>
    </lineage>
</organism>
<dbReference type="InterPro" id="IPR023090">
    <property type="entry name" value="UPF0702_alpha/beta_dom_sf"/>
</dbReference>
<comment type="similarity">
    <text evidence="2">Belongs to the UPF0702 family.</text>
</comment>
<feature type="transmembrane region" description="Helical" evidence="7">
    <location>
        <begin position="35"/>
        <end position="52"/>
    </location>
</feature>
<dbReference type="Gene3D" id="3.30.240.20">
    <property type="entry name" value="bsu07140 like domains"/>
    <property type="match status" value="2"/>
</dbReference>
<dbReference type="Proteomes" id="UP000257144">
    <property type="component" value="Unassembled WGS sequence"/>
</dbReference>
<evidence type="ECO:0000256" key="7">
    <source>
        <dbReference type="SAM" id="Phobius"/>
    </source>
</evidence>
<dbReference type="Pfam" id="PF04239">
    <property type="entry name" value="DUF421"/>
    <property type="match status" value="1"/>
</dbReference>
<evidence type="ECO:0000256" key="2">
    <source>
        <dbReference type="ARBA" id="ARBA00006448"/>
    </source>
</evidence>
<dbReference type="InterPro" id="IPR048454">
    <property type="entry name" value="YetF_N"/>
</dbReference>
<gene>
    <name evidence="10" type="ORF">DRW41_01505</name>
</gene>
<evidence type="ECO:0000256" key="6">
    <source>
        <dbReference type="ARBA" id="ARBA00023136"/>
    </source>
</evidence>
<evidence type="ECO:0000259" key="9">
    <source>
        <dbReference type="Pfam" id="PF20730"/>
    </source>
</evidence>
<evidence type="ECO:0000256" key="5">
    <source>
        <dbReference type="ARBA" id="ARBA00022989"/>
    </source>
</evidence>
<dbReference type="PANTHER" id="PTHR34582">
    <property type="entry name" value="UPF0702 TRANSMEMBRANE PROTEIN YCAP"/>
    <property type="match status" value="1"/>
</dbReference>
<feature type="domain" description="YetF-like N-terminal transmembrane" evidence="9">
    <location>
        <begin position="5"/>
        <end position="76"/>
    </location>
</feature>
<keyword evidence="4 7" id="KW-0812">Transmembrane</keyword>
<dbReference type="GO" id="GO:0005886">
    <property type="term" value="C:plasma membrane"/>
    <property type="evidence" value="ECO:0007669"/>
    <property type="project" value="UniProtKB-SubCell"/>
</dbReference>
<dbReference type="AlphaFoldDB" id="A0A3D8GUX0"/>
<dbReference type="PANTHER" id="PTHR34582:SF7">
    <property type="entry name" value="UPF0702 TRANSMEMBRANE PROTEIN YDFS"/>
    <property type="match status" value="1"/>
</dbReference>
<evidence type="ECO:0000256" key="3">
    <source>
        <dbReference type="ARBA" id="ARBA00022475"/>
    </source>
</evidence>
<keyword evidence="6 7" id="KW-0472">Membrane</keyword>
<dbReference type="InterPro" id="IPR007353">
    <property type="entry name" value="DUF421"/>
</dbReference>
<evidence type="ECO:0000256" key="1">
    <source>
        <dbReference type="ARBA" id="ARBA00004651"/>
    </source>
</evidence>
<feature type="transmembrane region" description="Helical" evidence="7">
    <location>
        <begin position="58"/>
        <end position="78"/>
    </location>
</feature>
<keyword evidence="3" id="KW-1003">Cell membrane</keyword>
<feature type="domain" description="YetF C-terminal" evidence="8">
    <location>
        <begin position="81"/>
        <end position="216"/>
    </location>
</feature>
<dbReference type="RefSeq" id="WP_115450197.1">
    <property type="nucleotide sequence ID" value="NZ_QNQT01000001.1"/>
</dbReference>
<dbReference type="Pfam" id="PF20730">
    <property type="entry name" value="YetF_N"/>
    <property type="match status" value="1"/>
</dbReference>
<keyword evidence="11" id="KW-1185">Reference proteome</keyword>
<keyword evidence="5 7" id="KW-1133">Transmembrane helix</keyword>
<dbReference type="OrthoDB" id="9778331at2"/>
<evidence type="ECO:0000313" key="10">
    <source>
        <dbReference type="EMBL" id="RDU38273.1"/>
    </source>
</evidence>
<reference evidence="10 11" key="1">
    <citation type="submission" date="2018-07" db="EMBL/GenBank/DDBJ databases">
        <title>Bacillus sp. YLB-04 draft genome sequence.</title>
        <authorList>
            <person name="Yu L."/>
            <person name="Tang X."/>
        </authorList>
    </citation>
    <scope>NUCLEOTIDE SEQUENCE [LARGE SCALE GENOMIC DNA]</scope>
    <source>
        <strain evidence="10 11">YLB-04</strain>
    </source>
</reference>
<protein>
    <submittedName>
        <fullName evidence="10">DUF421 domain-containing protein</fullName>
    </submittedName>
</protein>
<evidence type="ECO:0000256" key="4">
    <source>
        <dbReference type="ARBA" id="ARBA00022692"/>
    </source>
</evidence>
<proteinExistence type="inferred from homology"/>
<sequence length="233" mass="26002">MQLTDLIARLALSYFTLLVLMRITGRKEISQMTVFNFVSAISIGTIGASLAIDSSISIRNGLIALAAWTLFTVLTGFLDIKSRTARGIVTGEPIIVIKHGNIMEEALRKSRLDVDSLRALLRKKDVFSFSEVDYAIFEKDGTLSVLKKEGEHPLTKNALKQTTAAPKLIPMPTAVISDGQIIEENLRKYNLDLEWLDSELRSSGVSGLEDVFYAEIETDGTLYVDWRRDRPLH</sequence>
<dbReference type="EMBL" id="QNQT01000001">
    <property type="protein sequence ID" value="RDU38273.1"/>
    <property type="molecule type" value="Genomic_DNA"/>
</dbReference>
<evidence type="ECO:0000259" key="8">
    <source>
        <dbReference type="Pfam" id="PF04239"/>
    </source>
</evidence>
<evidence type="ECO:0000313" key="11">
    <source>
        <dbReference type="Proteomes" id="UP000257144"/>
    </source>
</evidence>
<comment type="subcellular location">
    <subcellularLocation>
        <location evidence="1">Cell membrane</location>
        <topology evidence="1">Multi-pass membrane protein</topology>
    </subcellularLocation>
</comment>